<dbReference type="PANTHER" id="PTHR34184">
    <property type="entry name" value="UPF0718 PROTEIN YCGR"/>
    <property type="match status" value="1"/>
</dbReference>
<keyword evidence="4 7" id="KW-0812">Transmembrane</keyword>
<evidence type="ECO:0000256" key="7">
    <source>
        <dbReference type="SAM" id="Phobius"/>
    </source>
</evidence>
<gene>
    <name evidence="8" type="ORF">HW115_18145</name>
</gene>
<feature type="transmembrane region" description="Helical" evidence="7">
    <location>
        <begin position="331"/>
        <end position="349"/>
    </location>
</feature>
<comment type="subcellular location">
    <subcellularLocation>
        <location evidence="1">Cell membrane</location>
        <topology evidence="1">Multi-pass membrane protein</topology>
    </subcellularLocation>
</comment>
<reference evidence="8 9" key="1">
    <citation type="submission" date="2020-07" db="EMBL/GenBank/DDBJ databases">
        <title>Roseicoccus Jingziensis gen. nov., sp. nov., isolated from coastal seawater.</title>
        <authorList>
            <person name="Feng X."/>
        </authorList>
    </citation>
    <scope>NUCLEOTIDE SEQUENCE [LARGE SCALE GENOMIC DNA]</scope>
    <source>
        <strain evidence="8 9">N1E253</strain>
    </source>
</reference>
<dbReference type="InterPro" id="IPR052923">
    <property type="entry name" value="UPF0718"/>
</dbReference>
<feature type="transmembrane region" description="Helical" evidence="7">
    <location>
        <begin position="227"/>
        <end position="247"/>
    </location>
</feature>
<feature type="transmembrane region" description="Helical" evidence="7">
    <location>
        <begin position="268"/>
        <end position="286"/>
    </location>
</feature>
<evidence type="ECO:0000256" key="2">
    <source>
        <dbReference type="ARBA" id="ARBA00006386"/>
    </source>
</evidence>
<comment type="similarity">
    <text evidence="2">Belongs to the UPF0718 family.</text>
</comment>
<proteinExistence type="inferred from homology"/>
<evidence type="ECO:0000313" key="8">
    <source>
        <dbReference type="EMBL" id="NWK57545.1"/>
    </source>
</evidence>
<dbReference type="EMBL" id="JACBAZ010000014">
    <property type="protein sequence ID" value="NWK57545.1"/>
    <property type="molecule type" value="Genomic_DNA"/>
</dbReference>
<evidence type="ECO:0000256" key="4">
    <source>
        <dbReference type="ARBA" id="ARBA00022692"/>
    </source>
</evidence>
<keyword evidence="6 7" id="KW-0472">Membrane</keyword>
<evidence type="ECO:0000256" key="5">
    <source>
        <dbReference type="ARBA" id="ARBA00022989"/>
    </source>
</evidence>
<dbReference type="Pfam" id="PF03773">
    <property type="entry name" value="ArsP_1"/>
    <property type="match status" value="1"/>
</dbReference>
<feature type="transmembrane region" description="Helical" evidence="7">
    <location>
        <begin position="51"/>
        <end position="73"/>
    </location>
</feature>
<feature type="transmembrane region" description="Helical" evidence="7">
    <location>
        <begin position="204"/>
        <end position="221"/>
    </location>
</feature>
<evidence type="ECO:0000313" key="9">
    <source>
        <dbReference type="Proteomes" id="UP000557872"/>
    </source>
</evidence>
<keyword evidence="3" id="KW-1003">Cell membrane</keyword>
<keyword evidence="5 7" id="KW-1133">Transmembrane helix</keyword>
<feature type="transmembrane region" description="Helical" evidence="7">
    <location>
        <begin position="79"/>
        <end position="101"/>
    </location>
</feature>
<feature type="transmembrane region" description="Helical" evidence="7">
    <location>
        <begin position="108"/>
        <end position="127"/>
    </location>
</feature>
<feature type="transmembrane region" description="Helical" evidence="7">
    <location>
        <begin position="168"/>
        <end position="192"/>
    </location>
</feature>
<evidence type="ECO:0000256" key="1">
    <source>
        <dbReference type="ARBA" id="ARBA00004651"/>
    </source>
</evidence>
<dbReference type="RefSeq" id="WP_178934754.1">
    <property type="nucleotide sequence ID" value="NZ_JACBAZ010000014.1"/>
</dbReference>
<keyword evidence="9" id="KW-1185">Reference proteome</keyword>
<evidence type="ECO:0000256" key="6">
    <source>
        <dbReference type="ARBA" id="ARBA00023136"/>
    </source>
</evidence>
<dbReference type="InterPro" id="IPR005524">
    <property type="entry name" value="DUF318"/>
</dbReference>
<dbReference type="GO" id="GO:0005886">
    <property type="term" value="C:plasma membrane"/>
    <property type="evidence" value="ECO:0007669"/>
    <property type="project" value="UniProtKB-SubCell"/>
</dbReference>
<evidence type="ECO:0000256" key="3">
    <source>
        <dbReference type="ARBA" id="ARBA00022475"/>
    </source>
</evidence>
<name>A0A851GR00_9BACT</name>
<protein>
    <submittedName>
        <fullName evidence="8">Permease</fullName>
    </submittedName>
</protein>
<feature type="transmembrane region" description="Helical" evidence="7">
    <location>
        <begin position="13"/>
        <end position="31"/>
    </location>
</feature>
<dbReference type="Proteomes" id="UP000557872">
    <property type="component" value="Unassembled WGS sequence"/>
</dbReference>
<accession>A0A851GR00</accession>
<dbReference type="PANTHER" id="PTHR34184:SF4">
    <property type="entry name" value="UPF0718 PROTEIN YCGR"/>
    <property type="match status" value="1"/>
</dbReference>
<sequence length="408" mass="44262">MDFLILFKMLLEAAPYIVAGFLMAGAIHQWVPQDMLMRHLGRGGSAPLCKAVGIGALLPICSCGTIPLGVGLYRCGAAAGTVLSFMTSSPVLSPVVVLIAIKMLGLKLALTLLGSALIGSYLIGGVGNKVLPENKQQATDDGKQYAREQQTQKGGSIRQWLRWSFFDLGAHVSVELVIGLGIATLALMLLPTEFVSTWLGQQQFSALVIVILMSIPVYTCSVPGVPIVHSLLLMGATPGVAVAYMIAGPSTNLGELNAIRKSMGLKTSVYYASALIIVALSAGVITDRWIFPAYEYKAAYVQGKLVVEQCCVPVIFEDSSRFAVDWASVSPLQWISGIILLVVIVIGVVHELREFFVNPCQTCLWREFQKKNRCAAKCHVRRKHDLFKRCKRVLLRLLGMGKKPRVSS</sequence>
<dbReference type="AlphaFoldDB" id="A0A851GR00"/>
<organism evidence="8 9">
    <name type="scientific">Oceaniferula marina</name>
    <dbReference type="NCBI Taxonomy" id="2748318"/>
    <lineage>
        <taxon>Bacteria</taxon>
        <taxon>Pseudomonadati</taxon>
        <taxon>Verrucomicrobiota</taxon>
        <taxon>Verrucomicrobiia</taxon>
        <taxon>Verrucomicrobiales</taxon>
        <taxon>Verrucomicrobiaceae</taxon>
        <taxon>Oceaniferula</taxon>
    </lineage>
</organism>
<comment type="caution">
    <text evidence="8">The sequence shown here is derived from an EMBL/GenBank/DDBJ whole genome shotgun (WGS) entry which is preliminary data.</text>
</comment>